<dbReference type="Gene3D" id="3.30.2350.10">
    <property type="entry name" value="Pseudouridine synthase"/>
    <property type="match status" value="2"/>
</dbReference>
<dbReference type="SUPFAM" id="SSF55120">
    <property type="entry name" value="Pseudouridine synthase"/>
    <property type="match status" value="1"/>
</dbReference>
<dbReference type="OMA" id="FTHIDLH"/>
<proteinExistence type="predicted"/>
<comment type="caution">
    <text evidence="1">The sequence shown here is derived from an EMBL/GenBank/DDBJ whole genome shotgun (WGS) entry which is preliminary data.</text>
</comment>
<dbReference type="InterPro" id="IPR006145">
    <property type="entry name" value="PsdUridine_synth_RsuA/RluA"/>
</dbReference>
<evidence type="ECO:0000313" key="1">
    <source>
        <dbReference type="EMBL" id="KAE8302527.1"/>
    </source>
</evidence>
<dbReference type="InterPro" id="IPR006224">
    <property type="entry name" value="PsdUridine_synth_RluA-like_CS"/>
</dbReference>
<evidence type="ECO:0000313" key="2">
    <source>
        <dbReference type="Proteomes" id="UP000001548"/>
    </source>
</evidence>
<dbReference type="STRING" id="184922.A8BNG7"/>
<name>A8BNG7_GIAIC</name>
<dbReference type="HOGENOM" id="CLU_480171_0_0_1"/>
<dbReference type="KEGG" id="gla:GL50803_0016328"/>
<dbReference type="PANTHER" id="PTHR21600">
    <property type="entry name" value="MITOCHONDRIAL RNA PSEUDOURIDINE SYNTHASE"/>
    <property type="match status" value="1"/>
</dbReference>
<dbReference type="InterPro" id="IPR050188">
    <property type="entry name" value="RluA_PseudoU_synthase"/>
</dbReference>
<dbReference type="FunCoup" id="A8BNG7">
    <property type="interactions" value="133"/>
</dbReference>
<accession>A8BNG7</accession>
<dbReference type="AlphaFoldDB" id="A8BNG7"/>
<organism evidence="1 2">
    <name type="scientific">Giardia intestinalis (strain ATCC 50803 / WB clone C6)</name>
    <name type="common">Giardia lamblia</name>
    <dbReference type="NCBI Taxonomy" id="184922"/>
    <lineage>
        <taxon>Eukaryota</taxon>
        <taxon>Metamonada</taxon>
        <taxon>Diplomonadida</taxon>
        <taxon>Hexamitidae</taxon>
        <taxon>Giardiinae</taxon>
        <taxon>Giardia</taxon>
    </lineage>
</organism>
<dbReference type="Proteomes" id="UP000001548">
    <property type="component" value="Unassembled WGS sequence"/>
</dbReference>
<protein>
    <submittedName>
        <fullName evidence="1">DRAP deaminase</fullName>
    </submittedName>
</protein>
<dbReference type="PANTHER" id="PTHR21600:SF40">
    <property type="entry name" value="PSEUDOURIDYLATE SYNTHASE RPUSD2"/>
    <property type="match status" value="1"/>
</dbReference>
<dbReference type="EMBL" id="AACB03000004">
    <property type="protein sequence ID" value="KAE8302527.1"/>
    <property type="molecule type" value="Genomic_DNA"/>
</dbReference>
<dbReference type="Pfam" id="PF00849">
    <property type="entry name" value="PseudoU_synth_2"/>
    <property type="match status" value="1"/>
</dbReference>
<gene>
    <name evidence="1" type="ORF">GL50803_0016328</name>
</gene>
<dbReference type="GO" id="GO:0009982">
    <property type="term" value="F:pseudouridine synthase activity"/>
    <property type="evidence" value="ECO:0000318"/>
    <property type="project" value="GO_Central"/>
</dbReference>
<dbReference type="InterPro" id="IPR020103">
    <property type="entry name" value="PsdUridine_synth_cat_dom_sf"/>
</dbReference>
<dbReference type="GeneID" id="5698794"/>
<dbReference type="GO" id="GO:0003723">
    <property type="term" value="F:RNA binding"/>
    <property type="evidence" value="ECO:0007669"/>
    <property type="project" value="InterPro"/>
</dbReference>
<dbReference type="RefSeq" id="XP_001705909.1">
    <property type="nucleotide sequence ID" value="XM_001705857.1"/>
</dbReference>
<reference evidence="1 2" key="1">
    <citation type="journal article" date="2007" name="Science">
        <title>Genomic minimalism in the early diverging intestinal parasite Giardia lamblia.</title>
        <authorList>
            <person name="Morrison H.G."/>
            <person name="McArthur A.G."/>
            <person name="Gillin F.D."/>
            <person name="Aley S.B."/>
            <person name="Adam R.D."/>
            <person name="Olsen G.J."/>
            <person name="Best A.A."/>
            <person name="Cande W.Z."/>
            <person name="Chen F."/>
            <person name="Cipriano M.J."/>
            <person name="Davids B.J."/>
            <person name="Dawson S.C."/>
            <person name="Elmendorf H.G."/>
            <person name="Hehl A.B."/>
            <person name="Holder M.E."/>
            <person name="Huse S.M."/>
            <person name="Kim U.U."/>
            <person name="Lasek-Nesselquist E."/>
            <person name="Manning G."/>
            <person name="Nigam A."/>
            <person name="Nixon J.E."/>
            <person name="Palm D."/>
            <person name="Passamaneck N.E."/>
            <person name="Prabhu A."/>
            <person name="Reich C.I."/>
            <person name="Reiner D.S."/>
            <person name="Samuelson J."/>
            <person name="Svard S.G."/>
            <person name="Sogin M.L."/>
        </authorList>
    </citation>
    <scope>NUCLEOTIDE SEQUENCE [LARGE SCALE GENOMIC DNA]</scope>
    <source>
        <strain evidence="1 2">WB C6</strain>
    </source>
</reference>
<dbReference type="VEuPathDB" id="GiardiaDB:GL50803_16328"/>
<sequence>MLPHKQIEDAGLIHLCPYIYVFGTFAKKRWYERSLLKVLCEEFVEYDEEYYANAAASGQILVLRRGAIHCFVKDAQPDAALAPSPEPQIKKRPTWGQPSSAFTPKTRKQVLYVEDSIANFTLRDSDLILHVMHRHEPPILAQPVLRDEGDHVFCEKPASMPVHPCGKYCYHSVNELVASPDTKLTTKKSLRACNRIDKLVSGLIVMADSSKEAEQKRNEIVERGNVKVYLANCRMVSTDISPRRVCLIWGPMGLRFKGNYTSRCIHFNTHTELFGANLERLDKYNECIEQLTACSHSFGKGVTFMRDKEMLWFQDSDTYSRFVSSKKCTALLQDLIAVQLDPTQSMADIGEHQAAITVIEYVHVDSSTQTALAMCVPITGRTHQLRLHLQAAGTPIHNDPSHGGLQANLAVRCTLPSPSVLQQMLRYEPLSMKAYASKVLERIKAQKSLQSLDLTKIEPALKEIARALASQNTNPCRICSALEEAVERDLPPSAVTFYDEAKESFNIKYDYIKTYMFTHIDLHSYYYESGAQSICTAVPPFAEAHGMDSAALAPYLESIVGIKKGLMK</sequence>
<dbReference type="PROSITE" id="PS01129">
    <property type="entry name" value="PSI_RLU"/>
    <property type="match status" value="1"/>
</dbReference>
<dbReference type="GO" id="GO:0000455">
    <property type="term" value="P:enzyme-directed rRNA pseudouridine synthesis"/>
    <property type="evidence" value="ECO:0000318"/>
    <property type="project" value="GO_Central"/>
</dbReference>
<keyword evidence="2" id="KW-1185">Reference proteome</keyword>